<dbReference type="RefSeq" id="WP_017985076.1">
    <property type="nucleotide sequence ID" value="NZ_AQUL01000001.1"/>
</dbReference>
<organism evidence="3 4">
    <name type="scientific">Amycolatopsis methanolica 239</name>
    <dbReference type="NCBI Taxonomy" id="1068978"/>
    <lineage>
        <taxon>Bacteria</taxon>
        <taxon>Bacillati</taxon>
        <taxon>Actinomycetota</taxon>
        <taxon>Actinomycetes</taxon>
        <taxon>Pseudonocardiales</taxon>
        <taxon>Pseudonocardiaceae</taxon>
        <taxon>Amycolatopsis</taxon>
        <taxon>Amycolatopsis methanolica group</taxon>
    </lineage>
</organism>
<dbReference type="HOGENOM" id="CLU_1691844_0_0_11"/>
<protein>
    <recommendedName>
        <fullName evidence="5">Secreted protein</fullName>
    </recommendedName>
</protein>
<evidence type="ECO:0000256" key="1">
    <source>
        <dbReference type="SAM" id="MobiDB-lite"/>
    </source>
</evidence>
<keyword evidence="2" id="KW-0732">Signal</keyword>
<feature type="chain" id="PRO_5038835332" description="Secreted protein" evidence="2">
    <location>
        <begin position="34"/>
        <end position="155"/>
    </location>
</feature>
<sequence>MHAPTGLVTVGFMRKIAVLTAAAFLLPTAPAAAEPAFLTSYYGNGWGLQIDGAVTKDGDQAYSIELSVSGTCPAAQMLSTPKMGVRYRSPREDWHTVMFPCGTNPEPVKGSGYLFPGDSVSIQAIGEAGFPPSPGYGFEVQVQPAEPETAPTPSL</sequence>
<proteinExistence type="predicted"/>
<name>A0A076N075_AMYME</name>
<dbReference type="AlphaFoldDB" id="A0A076N075"/>
<feature type="signal peptide" evidence="2">
    <location>
        <begin position="1"/>
        <end position="33"/>
    </location>
</feature>
<dbReference type="STRING" id="1068978.AMETH_6151"/>
<feature type="region of interest" description="Disordered" evidence="1">
    <location>
        <begin position="133"/>
        <end position="155"/>
    </location>
</feature>
<dbReference type="PATRIC" id="fig|1068978.7.peg.6610"/>
<evidence type="ECO:0008006" key="5">
    <source>
        <dbReference type="Google" id="ProtNLM"/>
    </source>
</evidence>
<gene>
    <name evidence="3" type="ORF">AMETH_6151</name>
</gene>
<evidence type="ECO:0000313" key="4">
    <source>
        <dbReference type="Proteomes" id="UP000062973"/>
    </source>
</evidence>
<dbReference type="Proteomes" id="UP000062973">
    <property type="component" value="Chromosome"/>
</dbReference>
<dbReference type="EMBL" id="CP009110">
    <property type="protein sequence ID" value="AIJ26243.1"/>
    <property type="molecule type" value="Genomic_DNA"/>
</dbReference>
<evidence type="ECO:0000313" key="3">
    <source>
        <dbReference type="EMBL" id="AIJ26243.1"/>
    </source>
</evidence>
<keyword evidence="4" id="KW-1185">Reference proteome</keyword>
<evidence type="ECO:0000256" key="2">
    <source>
        <dbReference type="SAM" id="SignalP"/>
    </source>
</evidence>
<dbReference type="KEGG" id="amq:AMETH_6151"/>
<reference evidence="3 4" key="1">
    <citation type="submission" date="2014-07" db="EMBL/GenBank/DDBJ databases">
        <title>Whole Genome Sequence of the Amycolatopsis methanolica 239.</title>
        <authorList>
            <person name="Tang B."/>
        </authorList>
    </citation>
    <scope>NUCLEOTIDE SEQUENCE [LARGE SCALE GENOMIC DNA]</scope>
    <source>
        <strain evidence="3 4">239</strain>
    </source>
</reference>
<accession>A0A076N075</accession>